<evidence type="ECO:0000256" key="2">
    <source>
        <dbReference type="SAM" id="MobiDB-lite"/>
    </source>
</evidence>
<sequence>MKKQAVKSVTSFAVALIVLSIISSGAFALENGTDANQANAVNENGFGEVMPGGMRHGGTGPDGMRGMGIGPAVNITEENFTEIQTEMLSSITEKIAELQSRYNNVSEASTAEELQEVLLAERQANAKVAGPGKMNGFPGEMCGPFIFEVENLTEENFTDVQTELLTSLQSMTENLEEIQTRVTEAGEEDRAEELNEKIVELQNLYAEVSEASTAAELKGVMFSYLQTQTITSLEKKIEFLNSRTTTDGNETDEQQLEDRIEELTALIADIEGAESLTELREIMSSEMKFGNRPMREGKGPMQHGDRENMPWRPDSLQNNSTEV</sequence>
<dbReference type="EMBL" id="CP009516">
    <property type="protein sequence ID" value="AKB78995.1"/>
    <property type="molecule type" value="Genomic_DNA"/>
</dbReference>
<evidence type="ECO:0000256" key="1">
    <source>
        <dbReference type="SAM" id="Coils"/>
    </source>
</evidence>
<keyword evidence="1" id="KW-0175">Coiled coil</keyword>
<organism evidence="3 4">
    <name type="scientific">Methanosarcina horonobensis HB-1 = JCM 15518</name>
    <dbReference type="NCBI Taxonomy" id="1434110"/>
    <lineage>
        <taxon>Archaea</taxon>
        <taxon>Methanobacteriati</taxon>
        <taxon>Methanobacteriota</taxon>
        <taxon>Stenosarchaea group</taxon>
        <taxon>Methanomicrobia</taxon>
        <taxon>Methanosarcinales</taxon>
        <taxon>Methanosarcinaceae</taxon>
        <taxon>Methanosarcina</taxon>
    </lineage>
</organism>
<dbReference type="RefSeq" id="WP_048140346.1">
    <property type="nucleotide sequence ID" value="NZ_CP009516.1"/>
</dbReference>
<protein>
    <submittedName>
        <fullName evidence="3">Uncharacterized protein</fullName>
    </submittedName>
</protein>
<dbReference type="Proteomes" id="UP000033101">
    <property type="component" value="Chromosome"/>
</dbReference>
<evidence type="ECO:0000313" key="4">
    <source>
        <dbReference type="Proteomes" id="UP000033101"/>
    </source>
</evidence>
<dbReference type="GeneID" id="24831800"/>
<gene>
    <name evidence="3" type="ORF">MSHOH_2512</name>
</gene>
<dbReference type="HOGENOM" id="CLU_881699_0_0_2"/>
<feature type="compositionally biased region" description="Basic and acidic residues" evidence="2">
    <location>
        <begin position="293"/>
        <end position="309"/>
    </location>
</feature>
<feature type="region of interest" description="Disordered" evidence="2">
    <location>
        <begin position="287"/>
        <end position="323"/>
    </location>
</feature>
<dbReference type="OrthoDB" id="137386at2157"/>
<accession>A0A0E3WU98</accession>
<reference evidence="3 4" key="1">
    <citation type="submission" date="2014-07" db="EMBL/GenBank/DDBJ databases">
        <title>Methanogenic archaea and the global carbon cycle.</title>
        <authorList>
            <person name="Henriksen J.R."/>
            <person name="Luke J."/>
            <person name="Reinhart S."/>
            <person name="Benedict M.N."/>
            <person name="Youngblut N.D."/>
            <person name="Metcalf M.E."/>
            <person name="Whitaker R.J."/>
            <person name="Metcalf W.W."/>
        </authorList>
    </citation>
    <scope>NUCLEOTIDE SEQUENCE [LARGE SCALE GENOMIC DNA]</scope>
    <source>
        <strain evidence="3 4">HB-1</strain>
    </source>
</reference>
<proteinExistence type="predicted"/>
<name>A0A0E3WU98_9EURY</name>
<evidence type="ECO:0000313" key="3">
    <source>
        <dbReference type="EMBL" id="AKB78995.1"/>
    </source>
</evidence>
<feature type="coiled-coil region" evidence="1">
    <location>
        <begin position="168"/>
        <end position="211"/>
    </location>
</feature>
<keyword evidence="4" id="KW-1185">Reference proteome</keyword>
<dbReference type="AlphaFoldDB" id="A0A0E3WU98"/>
<dbReference type="PATRIC" id="fig|1434110.4.peg.3230"/>
<dbReference type="KEGG" id="mhor:MSHOH_2512"/>